<feature type="transmembrane region" description="Helical" evidence="10">
    <location>
        <begin position="1148"/>
        <end position="1171"/>
    </location>
</feature>
<dbReference type="Gene3D" id="3.40.50.300">
    <property type="entry name" value="P-loop containing nucleotide triphosphate hydrolases"/>
    <property type="match status" value="2"/>
</dbReference>
<dbReference type="CDD" id="cd03263">
    <property type="entry name" value="ABC_subfamily_A"/>
    <property type="match status" value="2"/>
</dbReference>
<dbReference type="GO" id="GO:0005319">
    <property type="term" value="F:lipid transporter activity"/>
    <property type="evidence" value="ECO:0007669"/>
    <property type="project" value="TreeGrafter"/>
</dbReference>
<feature type="transmembrane region" description="Helical" evidence="10">
    <location>
        <begin position="1110"/>
        <end position="1136"/>
    </location>
</feature>
<dbReference type="Pfam" id="PF00005">
    <property type="entry name" value="ABC_tran"/>
    <property type="match status" value="2"/>
</dbReference>
<dbReference type="SMART" id="SM00382">
    <property type="entry name" value="AAA"/>
    <property type="match status" value="2"/>
</dbReference>
<dbReference type="FunFam" id="3.40.50.300:FF:000327">
    <property type="entry name" value="ATP-binding cassette sub-family A member 3"/>
    <property type="match status" value="1"/>
</dbReference>
<proteinExistence type="predicted"/>
<protein>
    <submittedName>
        <fullName evidence="12">Putative lipid exporter abca1</fullName>
    </submittedName>
</protein>
<evidence type="ECO:0000256" key="9">
    <source>
        <dbReference type="SAM" id="MobiDB-lite"/>
    </source>
</evidence>
<feature type="transmembrane region" description="Helical" evidence="10">
    <location>
        <begin position="342"/>
        <end position="361"/>
    </location>
</feature>
<feature type="domain" description="ABC transporter" evidence="11">
    <location>
        <begin position="522"/>
        <end position="752"/>
    </location>
</feature>
<dbReference type="InterPro" id="IPR017871">
    <property type="entry name" value="ABC_transporter-like_CS"/>
</dbReference>
<evidence type="ECO:0000259" key="11">
    <source>
        <dbReference type="PROSITE" id="PS50893"/>
    </source>
</evidence>
<feature type="transmembrane region" description="Helical" evidence="10">
    <location>
        <begin position="253"/>
        <end position="276"/>
    </location>
</feature>
<keyword evidence="7 10" id="KW-1133">Transmembrane helix</keyword>
<feature type="domain" description="ABC transporter" evidence="11">
    <location>
        <begin position="1351"/>
        <end position="1581"/>
    </location>
</feature>
<dbReference type="InterPro" id="IPR026082">
    <property type="entry name" value="ABCA"/>
</dbReference>
<sequence length="1694" mass="191745">MKTSSPRNWDKFSLLMWKNMLLKWRHKFGSLLEILVPVFMCCLLVIIRSLSEPETYPDPLTYRRLPLNYMEEFRYNASNFMDLIDWRIAYSPSPSPMDSLMASIGAHENLTLVPLANAQELNDLMQLSPRPRPFAGVVFRDEYTSLTNLPDHLDYTIRFPAELRTRRGEDVLGSNWMTGRLFPEFQSIGPRNRNSSDGGLPPGYYREGFALLQHAISMTFIEMKKSNPDTIIPTVFLQRFPYPPFTRDVLLEVISLIIPFMILASFIVPCINNVKFITVEKEKQLKEVMKIMGLPNWLHWTAWFCKIMIFFMISITLMVILLKVSWFPNTYIAVFTHTQWTILWFYLFIYSIATTTFCFMMSTFFSKANTAAAVAGLMFFIFYVPFTFTEQNYDMLSLSDKMLVSIFHNTAMSFGFLLTMKHEGAGAGLTWNNLFTPVTIDDTFTVGHTMIMMIVTTFIYLGIALYIEKVFPGEFGVPAKWYFPFTKKFWCGQQEYHGIEDMATVQNNKFFEPSPVKKHAGVKTKGLRKVYSNKKVALQGLTMNMFEDEITVLLGHNGAGKTTAMSMLTGMFPPSAGTALVNDKDIRTDIEGVRDSLGLCPQHNILFDSLTVREHIIFYSRLKGLDKKDIEVEVKKYVGILELDKKINAMAKTLSGGMKRKLSVGVALCGGSKVVLCDEPTSGMDPAARRALWDLLQQEKKGRTILLSTHFMDEADILGDRIGILYDGELKCYGSSFFLKKTFGMGYHLICVKTPQCNTYEITNLLNRYVPGIKVENDIGTELSYQLPDHASKNFQPMLKELEEYSEKLGVQSYGISLTTLDEVFMKVGSDYNTSQDAKSNGSSETMTYGSETSFESGDTTPLLRGTNLALNQWRAMFMKKIFYSWRNWILFLLQNLIPVSFLIMSILIARTFSVNWVLPPKTFSFEPYTNNPVTMVARNYFVGTDPEVAIDIFNEYVALFDNPPTARTLIQTDLDMEQKALEEAQTNILAFNSRYLVGATISGNEITAWFNNQPLHTIPLSLDVVYNAILRATCGQQCGITLTNHPIPFTYESRLIILRAGNNMGFQLAINITFAMAFVASFFILFYIKERMSRAKLLQFVSGVNVYTFWFTALIWDYLTYLITATLMIATLAAFQEDGWAEGPELGRVFLLLSFFGFAVMPLVYLFSMLFSIPSSGFTNSAMLGIFTGVAFFNVVFVLRVPTLELQHVAEGMTWTFLLFPHFALANGLNNLNTLNTFIPLCNTLCNWPSKDCCTAALPDQCCVQGYFDFKEPGIGRDLSYMAVVGVAMFLVLLIKETRVLEGIFYRGKKAIEAPIAETEEEGGLMDSDVHAEKDRVRGMTLADIENHNLILKDMTKYYGKFLAVNQICVGVDAGSCFGLLGVNGAGKTSTFKMLTGDEMISRGEAWVRGISIKTDMKSVHQIIGYCPQFDALLDDLTGRETLYIFCLLRGIATHRMQGLSEHLAVELNFMQHIDKKVREYSGGNKRKLSTAVALIGNPSVVYLDEPTTGMDPGAKRHLWNIVCKQRDSGKSIILTSHSMEECEALCSRIAIMVNGEFKCLGSTQHLKNKFSKGYILVIQLKREFEDSISHLDDASGSSFGTAEDEIKGAAQRVKDYVMSHFSTAILREAYQGRITFYIPTTHLTWSAMFGLMETAKETLHIESYSLSQTSLEQVFLSFTKKQREEEEKKKNR</sequence>
<organism evidence="12">
    <name type="scientific">Nyssomyia neivai</name>
    <dbReference type="NCBI Taxonomy" id="330878"/>
    <lineage>
        <taxon>Eukaryota</taxon>
        <taxon>Metazoa</taxon>
        <taxon>Ecdysozoa</taxon>
        <taxon>Arthropoda</taxon>
        <taxon>Hexapoda</taxon>
        <taxon>Insecta</taxon>
        <taxon>Pterygota</taxon>
        <taxon>Neoptera</taxon>
        <taxon>Endopterygota</taxon>
        <taxon>Diptera</taxon>
        <taxon>Nematocera</taxon>
        <taxon>Psychodoidea</taxon>
        <taxon>Psychodidae</taxon>
        <taxon>Nyssomyia</taxon>
    </lineage>
</organism>
<dbReference type="InterPro" id="IPR056264">
    <property type="entry name" value="R2_ABCA1-4-like"/>
</dbReference>
<feature type="transmembrane region" description="Helical" evidence="10">
    <location>
        <begin position="889"/>
        <end position="910"/>
    </location>
</feature>
<dbReference type="EMBL" id="GFDF01002617">
    <property type="protein sequence ID" value="JAV11467.1"/>
    <property type="molecule type" value="Transcribed_RNA"/>
</dbReference>
<feature type="transmembrane region" description="Helical" evidence="10">
    <location>
        <begin position="368"/>
        <end position="388"/>
    </location>
</feature>
<dbReference type="GO" id="GO:0016887">
    <property type="term" value="F:ATP hydrolysis activity"/>
    <property type="evidence" value="ECO:0007669"/>
    <property type="project" value="InterPro"/>
</dbReference>
<feature type="transmembrane region" description="Helical" evidence="10">
    <location>
        <begin position="446"/>
        <end position="467"/>
    </location>
</feature>
<dbReference type="Pfam" id="PF23321">
    <property type="entry name" value="R1_ABCA1"/>
    <property type="match status" value="1"/>
</dbReference>
<evidence type="ECO:0000313" key="12">
    <source>
        <dbReference type="EMBL" id="JAV11467.1"/>
    </source>
</evidence>
<dbReference type="Pfam" id="PF12698">
    <property type="entry name" value="ABC2_membrane_3"/>
    <property type="match status" value="2"/>
</dbReference>
<dbReference type="InterPro" id="IPR027417">
    <property type="entry name" value="P-loop_NTPase"/>
</dbReference>
<keyword evidence="3 10" id="KW-0812">Transmembrane</keyword>
<comment type="subcellular location">
    <subcellularLocation>
        <location evidence="1">Membrane</location>
        <topology evidence="1">Multi-pass membrane protein</topology>
    </subcellularLocation>
</comment>
<keyword evidence="6" id="KW-0067">ATP-binding</keyword>
<keyword evidence="5" id="KW-0547">Nucleotide-binding</keyword>
<keyword evidence="4" id="KW-0677">Repeat</keyword>
<dbReference type="FunFam" id="3.40.50.300:FF:000298">
    <property type="entry name" value="ATP-binding cassette sub-family A member 12"/>
    <property type="match status" value="1"/>
</dbReference>
<feature type="region of interest" description="Disordered" evidence="9">
    <location>
        <begin position="834"/>
        <end position="859"/>
    </location>
</feature>
<evidence type="ECO:0000256" key="1">
    <source>
        <dbReference type="ARBA" id="ARBA00004141"/>
    </source>
</evidence>
<dbReference type="PANTHER" id="PTHR19229">
    <property type="entry name" value="ATP-BINDING CASSETTE TRANSPORTER SUBFAMILY A ABCA"/>
    <property type="match status" value="1"/>
</dbReference>
<evidence type="ECO:0000256" key="4">
    <source>
        <dbReference type="ARBA" id="ARBA00022737"/>
    </source>
</evidence>
<evidence type="ECO:0000256" key="7">
    <source>
        <dbReference type="ARBA" id="ARBA00022989"/>
    </source>
</evidence>
<evidence type="ECO:0000256" key="2">
    <source>
        <dbReference type="ARBA" id="ARBA00022448"/>
    </source>
</evidence>
<evidence type="ECO:0000256" key="10">
    <source>
        <dbReference type="SAM" id="Phobius"/>
    </source>
</evidence>
<dbReference type="GO" id="GO:0140359">
    <property type="term" value="F:ABC-type transporter activity"/>
    <property type="evidence" value="ECO:0007669"/>
    <property type="project" value="InterPro"/>
</dbReference>
<accession>A0A1L8DYC1</accession>
<keyword evidence="2" id="KW-0813">Transport</keyword>
<dbReference type="SUPFAM" id="SSF52540">
    <property type="entry name" value="P-loop containing nucleoside triphosphate hydrolases"/>
    <property type="match status" value="2"/>
</dbReference>
<evidence type="ECO:0000256" key="5">
    <source>
        <dbReference type="ARBA" id="ARBA00022741"/>
    </source>
</evidence>
<dbReference type="GO" id="GO:0005524">
    <property type="term" value="F:ATP binding"/>
    <property type="evidence" value="ECO:0007669"/>
    <property type="project" value="UniProtKB-KW"/>
</dbReference>
<dbReference type="GO" id="GO:0016020">
    <property type="term" value="C:membrane"/>
    <property type="evidence" value="ECO:0007669"/>
    <property type="project" value="UniProtKB-SubCell"/>
</dbReference>
<evidence type="ECO:0000256" key="3">
    <source>
        <dbReference type="ARBA" id="ARBA00022692"/>
    </source>
</evidence>
<dbReference type="PANTHER" id="PTHR19229:SF250">
    <property type="entry name" value="ABC TRANSPORTER DOMAIN-CONTAINING PROTEIN-RELATED"/>
    <property type="match status" value="1"/>
</dbReference>
<feature type="transmembrane region" description="Helical" evidence="10">
    <location>
        <begin position="1183"/>
        <end position="1202"/>
    </location>
</feature>
<keyword evidence="8 10" id="KW-0472">Membrane</keyword>
<dbReference type="PROSITE" id="PS00211">
    <property type="entry name" value="ABC_TRANSPORTER_1"/>
    <property type="match status" value="1"/>
</dbReference>
<dbReference type="InterPro" id="IPR013525">
    <property type="entry name" value="ABC2_TM"/>
</dbReference>
<evidence type="ECO:0000256" key="8">
    <source>
        <dbReference type="ARBA" id="ARBA00023136"/>
    </source>
</evidence>
<evidence type="ECO:0000256" key="6">
    <source>
        <dbReference type="ARBA" id="ARBA00022840"/>
    </source>
</evidence>
<dbReference type="InterPro" id="IPR003439">
    <property type="entry name" value="ABC_transporter-like_ATP-bd"/>
</dbReference>
<dbReference type="InterPro" id="IPR003593">
    <property type="entry name" value="AAA+_ATPase"/>
</dbReference>
<feature type="transmembrane region" description="Helical" evidence="10">
    <location>
        <begin position="1069"/>
        <end position="1089"/>
    </location>
</feature>
<dbReference type="PROSITE" id="PS50893">
    <property type="entry name" value="ABC_TRANSPORTER_2"/>
    <property type="match status" value="2"/>
</dbReference>
<reference evidence="12" key="1">
    <citation type="submission" date="2016-12" db="EMBL/GenBank/DDBJ databases">
        <title>An insight into the sialome and mialome of the sand fly, Nyssomyia neivai.</title>
        <authorList>
            <person name="Sebastian V."/>
            <person name="Goulart T.M."/>
            <person name="Oliveira W."/>
            <person name="Calvo E."/>
            <person name="Oliveira L.F."/>
            <person name="Pinto M.C."/>
            <person name="Rosselino A.M."/>
            <person name="Ribeiro J.M."/>
        </authorList>
    </citation>
    <scope>NUCLEOTIDE SEQUENCE</scope>
</reference>
<feature type="transmembrane region" description="Helical" evidence="10">
    <location>
        <begin position="297"/>
        <end position="322"/>
    </location>
</feature>
<name>A0A1L8DYC1_9DIPT</name>